<comment type="caution">
    <text evidence="1">The sequence shown here is derived from an EMBL/GenBank/DDBJ whole genome shotgun (WGS) entry which is preliminary data.</text>
</comment>
<dbReference type="EMBL" id="BMAW01107087">
    <property type="protein sequence ID" value="GFT27579.1"/>
    <property type="molecule type" value="Genomic_DNA"/>
</dbReference>
<keyword evidence="2" id="KW-1185">Reference proteome</keyword>
<organism evidence="1 2">
    <name type="scientific">Nephila pilipes</name>
    <name type="common">Giant wood spider</name>
    <name type="synonym">Nephila maculata</name>
    <dbReference type="NCBI Taxonomy" id="299642"/>
    <lineage>
        <taxon>Eukaryota</taxon>
        <taxon>Metazoa</taxon>
        <taxon>Ecdysozoa</taxon>
        <taxon>Arthropoda</taxon>
        <taxon>Chelicerata</taxon>
        <taxon>Arachnida</taxon>
        <taxon>Araneae</taxon>
        <taxon>Araneomorphae</taxon>
        <taxon>Entelegynae</taxon>
        <taxon>Araneoidea</taxon>
        <taxon>Nephilidae</taxon>
        <taxon>Nephila</taxon>
    </lineage>
</organism>
<dbReference type="Proteomes" id="UP000887013">
    <property type="component" value="Unassembled WGS sequence"/>
</dbReference>
<accession>A0A8X6TKE8</accession>
<proteinExistence type="predicted"/>
<reference evidence="1" key="1">
    <citation type="submission" date="2020-08" db="EMBL/GenBank/DDBJ databases">
        <title>Multicomponent nature underlies the extraordinary mechanical properties of spider dragline silk.</title>
        <authorList>
            <person name="Kono N."/>
            <person name="Nakamura H."/>
            <person name="Mori M."/>
            <person name="Yoshida Y."/>
            <person name="Ohtoshi R."/>
            <person name="Malay A.D."/>
            <person name="Moran D.A.P."/>
            <person name="Tomita M."/>
            <person name="Numata K."/>
            <person name="Arakawa K."/>
        </authorList>
    </citation>
    <scope>NUCLEOTIDE SEQUENCE</scope>
</reference>
<sequence length="89" mass="10005">MEMSGILYDSIGKDFEPGAHQITICLSGTVSTWILHITESVYKAATRNRNNSMGESTLYLLWTEITTPEHGFLQLLQDLCELPGIFENI</sequence>
<protein>
    <submittedName>
        <fullName evidence="1">Uncharacterized protein</fullName>
    </submittedName>
</protein>
<name>A0A8X6TKE8_NEPPI</name>
<gene>
    <name evidence="1" type="ORF">NPIL_65521</name>
</gene>
<evidence type="ECO:0000313" key="1">
    <source>
        <dbReference type="EMBL" id="GFT27579.1"/>
    </source>
</evidence>
<dbReference type="AlphaFoldDB" id="A0A8X6TKE8"/>
<evidence type="ECO:0000313" key="2">
    <source>
        <dbReference type="Proteomes" id="UP000887013"/>
    </source>
</evidence>